<sequence>MYKKNLNLGNCSLLLDILKSPLPTSPVILDFSYMKKETRRPVPSEFYLYPSNQDTGYSNQPQSLSLPVKRKLNSIEENDEIQNRSEKRRIISSSATVEQSSSAVSYSTSSASVTSNPTYATMNNIPSNSYEYITFCFNNNQSFFQPATEFDNFYFSTQNFDNVLYD</sequence>
<comment type="caution">
    <text evidence="1">The sequence shown here is derived from an EMBL/GenBank/DDBJ whole genome shotgun (WGS) entry which is preliminary data.</text>
</comment>
<reference evidence="1 2" key="1">
    <citation type="journal article" date="2018" name="Sci. Rep.">
        <title>Genomic signatures of local adaptation to the degree of environmental predictability in rotifers.</title>
        <authorList>
            <person name="Franch-Gras L."/>
            <person name="Hahn C."/>
            <person name="Garcia-Roger E.M."/>
            <person name="Carmona M.J."/>
            <person name="Serra M."/>
            <person name="Gomez A."/>
        </authorList>
    </citation>
    <scope>NUCLEOTIDE SEQUENCE [LARGE SCALE GENOMIC DNA]</scope>
    <source>
        <strain evidence="1">HYR1</strain>
    </source>
</reference>
<dbReference type="OrthoDB" id="10155308at2759"/>
<organism evidence="1 2">
    <name type="scientific">Brachionus plicatilis</name>
    <name type="common">Marine rotifer</name>
    <name type="synonym">Brachionus muelleri</name>
    <dbReference type="NCBI Taxonomy" id="10195"/>
    <lineage>
        <taxon>Eukaryota</taxon>
        <taxon>Metazoa</taxon>
        <taxon>Spiralia</taxon>
        <taxon>Gnathifera</taxon>
        <taxon>Rotifera</taxon>
        <taxon>Eurotatoria</taxon>
        <taxon>Monogononta</taxon>
        <taxon>Pseudotrocha</taxon>
        <taxon>Ploima</taxon>
        <taxon>Brachionidae</taxon>
        <taxon>Brachionus</taxon>
    </lineage>
</organism>
<dbReference type="AlphaFoldDB" id="A0A3M7RQ11"/>
<accession>A0A3M7RQ11</accession>
<dbReference type="Proteomes" id="UP000276133">
    <property type="component" value="Unassembled WGS sequence"/>
</dbReference>
<protein>
    <submittedName>
        <fullName evidence="1">Uncharacterized protein</fullName>
    </submittedName>
</protein>
<evidence type="ECO:0000313" key="1">
    <source>
        <dbReference type="EMBL" id="RNA25622.1"/>
    </source>
</evidence>
<keyword evidence="2" id="KW-1185">Reference proteome</keyword>
<evidence type="ECO:0000313" key="2">
    <source>
        <dbReference type="Proteomes" id="UP000276133"/>
    </source>
</evidence>
<proteinExistence type="predicted"/>
<name>A0A3M7RQ11_BRAPC</name>
<dbReference type="EMBL" id="REGN01002894">
    <property type="protein sequence ID" value="RNA25622.1"/>
    <property type="molecule type" value="Genomic_DNA"/>
</dbReference>
<gene>
    <name evidence="1" type="ORF">BpHYR1_011402</name>
</gene>